<name>H1XQL8_CALAY</name>
<accession>H1XQL8</accession>
<dbReference type="InterPro" id="IPR011990">
    <property type="entry name" value="TPR-like_helical_dom_sf"/>
</dbReference>
<dbReference type="InterPro" id="IPR010430">
    <property type="entry name" value="DUF1028"/>
</dbReference>
<dbReference type="AlphaFoldDB" id="H1XQL8"/>
<reference evidence="1 4" key="2">
    <citation type="submission" date="2016-11" db="EMBL/GenBank/DDBJ databases">
        <title>Genomic analysis of Caldithrix abyssi and proposal of a novel bacterial phylum Caldithrichaeota.</title>
        <authorList>
            <person name="Kublanov I."/>
            <person name="Sigalova O."/>
            <person name="Gavrilov S."/>
            <person name="Lebedinsky A."/>
            <person name="Ivanova N."/>
            <person name="Daum C."/>
            <person name="Reddy T."/>
            <person name="Klenk H.P."/>
            <person name="Goker M."/>
            <person name="Reva O."/>
            <person name="Miroshnichenko M."/>
            <person name="Kyprides N."/>
            <person name="Woyke T."/>
            <person name="Gelfand M."/>
        </authorList>
    </citation>
    <scope>NUCLEOTIDE SEQUENCE [LARGE SCALE GENOMIC DNA]</scope>
    <source>
        <strain evidence="1 4">LF13</strain>
    </source>
</reference>
<keyword evidence="1" id="KW-0378">Hydrolase</keyword>
<dbReference type="eggNOG" id="COG3342">
    <property type="taxonomic scope" value="Bacteria"/>
</dbReference>
<evidence type="ECO:0000313" key="3">
    <source>
        <dbReference type="Proteomes" id="UP000004671"/>
    </source>
</evidence>
<dbReference type="Proteomes" id="UP000004671">
    <property type="component" value="Chromosome"/>
</dbReference>
<dbReference type="Pfam" id="PF06267">
    <property type="entry name" value="DUF1028"/>
    <property type="match status" value="1"/>
</dbReference>
<dbReference type="STRING" id="880073.Cabys_259"/>
<keyword evidence="3" id="KW-1185">Reference proteome</keyword>
<dbReference type="PANTHER" id="PTHR39328:SF1">
    <property type="entry name" value="BLL2871 PROTEIN"/>
    <property type="match status" value="1"/>
</dbReference>
<protein>
    <submittedName>
        <fullName evidence="1">Putative conserved protein, Ntn-hydrolase superfamily</fullName>
    </submittedName>
</protein>
<reference evidence="2 3" key="1">
    <citation type="submission" date="2011-09" db="EMBL/GenBank/DDBJ databases">
        <title>The permanent draft genome of Caldithrix abyssi DSM 13497.</title>
        <authorList>
            <consortium name="US DOE Joint Genome Institute (JGI-PGF)"/>
            <person name="Lucas S."/>
            <person name="Han J."/>
            <person name="Lapidus A."/>
            <person name="Bruce D."/>
            <person name="Goodwin L."/>
            <person name="Pitluck S."/>
            <person name="Peters L."/>
            <person name="Kyrpides N."/>
            <person name="Mavromatis K."/>
            <person name="Ivanova N."/>
            <person name="Mikhailova N."/>
            <person name="Chertkov O."/>
            <person name="Detter J.C."/>
            <person name="Tapia R."/>
            <person name="Han C."/>
            <person name="Land M."/>
            <person name="Hauser L."/>
            <person name="Markowitz V."/>
            <person name="Cheng J.-F."/>
            <person name="Hugenholtz P."/>
            <person name="Woyke T."/>
            <person name="Wu D."/>
            <person name="Spring S."/>
            <person name="Brambilla E."/>
            <person name="Klenk H.-P."/>
            <person name="Eisen J.A."/>
        </authorList>
    </citation>
    <scope>NUCLEOTIDE SEQUENCE [LARGE SCALE GENOMIC DNA]</scope>
    <source>
        <strain evidence="2 3">DSM 13497</strain>
    </source>
</reference>
<dbReference type="GO" id="GO:0016787">
    <property type="term" value="F:hydrolase activity"/>
    <property type="evidence" value="ECO:0007669"/>
    <property type="project" value="UniProtKB-KW"/>
</dbReference>
<dbReference type="KEGG" id="caby:Cabys_259"/>
<dbReference type="Proteomes" id="UP000183868">
    <property type="component" value="Chromosome"/>
</dbReference>
<evidence type="ECO:0000313" key="4">
    <source>
        <dbReference type="Proteomes" id="UP000183868"/>
    </source>
</evidence>
<evidence type="ECO:0000313" key="1">
    <source>
        <dbReference type="EMBL" id="APF17010.1"/>
    </source>
</evidence>
<dbReference type="RefSeq" id="WP_006928234.1">
    <property type="nucleotide sequence ID" value="NZ_CM001402.1"/>
</dbReference>
<dbReference type="PaxDb" id="880073-Calab_1544"/>
<sequence precursor="true">MKRIFASSVLIILIFTLTLPGQTINGEPLTHTFSIVAIDQENGEMGVAVQSHWFSVGSIVAWAEAGVGVVATQSLVNVSFGPRGLELMKAGKSPQQALDELLSSDPGAAYRQVALLDAQGRVAAHTGDKCIADAGHIIGEGFSVQANMMLNKKVVPAMEKAFKNSKGPLAERLMAAMKAAQEAGGDIRGQQSAAIKIVKIKASGKPWEDTVLDLRVEDHPQAVAEMERILKVFRAYEHMNKGDLAIEKGDVQTALREYGAAEAMFPQNEEMKYWHAVSLANIGEIEASLPLFKEVFQKTPEYKELTRRIVPNGLLKVNQQQLEIILNVK</sequence>
<organism evidence="2 3">
    <name type="scientific">Caldithrix abyssi DSM 13497</name>
    <dbReference type="NCBI Taxonomy" id="880073"/>
    <lineage>
        <taxon>Bacteria</taxon>
        <taxon>Pseudomonadati</taxon>
        <taxon>Calditrichota</taxon>
        <taxon>Calditrichia</taxon>
        <taxon>Calditrichales</taxon>
        <taxon>Calditrichaceae</taxon>
        <taxon>Caldithrix</taxon>
    </lineage>
</organism>
<dbReference type="InterPro" id="IPR029055">
    <property type="entry name" value="Ntn_hydrolases_N"/>
</dbReference>
<dbReference type="PANTHER" id="PTHR39328">
    <property type="entry name" value="BLL2871 PROTEIN"/>
    <property type="match status" value="1"/>
</dbReference>
<evidence type="ECO:0000313" key="2">
    <source>
        <dbReference type="EMBL" id="EHO41164.1"/>
    </source>
</evidence>
<dbReference type="OrthoDB" id="9790012at2"/>
<dbReference type="HOGENOM" id="CLU_068244_0_0_0"/>
<gene>
    <name evidence="1" type="ORF">Cabys_259</name>
    <name evidence="2" type="ORF">Calab_1544</name>
</gene>
<dbReference type="EMBL" id="CP018099">
    <property type="protein sequence ID" value="APF17010.1"/>
    <property type="molecule type" value="Genomic_DNA"/>
</dbReference>
<dbReference type="Gene3D" id="3.60.20.10">
    <property type="entry name" value="Glutamine Phosphoribosylpyrophosphate, subunit 1, domain 1"/>
    <property type="match status" value="1"/>
</dbReference>
<proteinExistence type="predicted"/>
<dbReference type="SUPFAM" id="SSF56235">
    <property type="entry name" value="N-terminal nucleophile aminohydrolases (Ntn hydrolases)"/>
    <property type="match status" value="1"/>
</dbReference>
<dbReference type="EMBL" id="CM001402">
    <property type="protein sequence ID" value="EHO41164.1"/>
    <property type="molecule type" value="Genomic_DNA"/>
</dbReference>
<dbReference type="SUPFAM" id="SSF48452">
    <property type="entry name" value="TPR-like"/>
    <property type="match status" value="1"/>
</dbReference>